<keyword evidence="2" id="KW-1185">Reference proteome</keyword>
<gene>
    <name evidence="1" type="ORF">AVEN_165349_1</name>
</gene>
<organism evidence="1 2">
    <name type="scientific">Araneus ventricosus</name>
    <name type="common">Orbweaver spider</name>
    <name type="synonym">Epeira ventricosa</name>
    <dbReference type="NCBI Taxonomy" id="182803"/>
    <lineage>
        <taxon>Eukaryota</taxon>
        <taxon>Metazoa</taxon>
        <taxon>Ecdysozoa</taxon>
        <taxon>Arthropoda</taxon>
        <taxon>Chelicerata</taxon>
        <taxon>Arachnida</taxon>
        <taxon>Araneae</taxon>
        <taxon>Araneomorphae</taxon>
        <taxon>Entelegynae</taxon>
        <taxon>Araneoidea</taxon>
        <taxon>Araneidae</taxon>
        <taxon>Araneus</taxon>
    </lineage>
</organism>
<dbReference type="EMBL" id="BGPR01000031">
    <property type="protein sequence ID" value="GBL83133.1"/>
    <property type="molecule type" value="Genomic_DNA"/>
</dbReference>
<evidence type="ECO:0000313" key="2">
    <source>
        <dbReference type="Proteomes" id="UP000499080"/>
    </source>
</evidence>
<proteinExistence type="predicted"/>
<sequence>MTSLLQVRRMVTSSFEITCFKLVMNLRSCRVKLAASLQSKTAATLLQTKFAIRNILKVTLFCDLGSNQKRRLGIISWGKKACGGRERAFPSIRIKVK</sequence>
<reference evidence="1 2" key="1">
    <citation type="journal article" date="2019" name="Sci. Rep.">
        <title>Orb-weaving spider Araneus ventricosus genome elucidates the spidroin gene catalogue.</title>
        <authorList>
            <person name="Kono N."/>
            <person name="Nakamura H."/>
            <person name="Ohtoshi R."/>
            <person name="Moran D.A.P."/>
            <person name="Shinohara A."/>
            <person name="Yoshida Y."/>
            <person name="Fujiwara M."/>
            <person name="Mori M."/>
            <person name="Tomita M."/>
            <person name="Arakawa K."/>
        </authorList>
    </citation>
    <scope>NUCLEOTIDE SEQUENCE [LARGE SCALE GENOMIC DNA]</scope>
</reference>
<name>A0A4Y2ATU4_ARAVE</name>
<accession>A0A4Y2ATU4</accession>
<comment type="caution">
    <text evidence="1">The sequence shown here is derived from an EMBL/GenBank/DDBJ whole genome shotgun (WGS) entry which is preliminary data.</text>
</comment>
<protein>
    <submittedName>
        <fullName evidence="1">Uncharacterized protein</fullName>
    </submittedName>
</protein>
<dbReference type="AlphaFoldDB" id="A0A4Y2ATU4"/>
<dbReference type="Proteomes" id="UP000499080">
    <property type="component" value="Unassembled WGS sequence"/>
</dbReference>
<evidence type="ECO:0000313" key="1">
    <source>
        <dbReference type="EMBL" id="GBL83133.1"/>
    </source>
</evidence>